<dbReference type="Proteomes" id="UP001320831">
    <property type="component" value="Unassembled WGS sequence"/>
</dbReference>
<comment type="caution">
    <text evidence="1">The sequence shown here is derived from an EMBL/GenBank/DDBJ whole genome shotgun (WGS) entry which is preliminary data.</text>
</comment>
<gene>
    <name evidence="1" type="ORF">N5A92_20035</name>
</gene>
<name>A0ABT2LRZ8_9HYPH</name>
<accession>A0ABT2LRZ8</accession>
<evidence type="ECO:0000313" key="1">
    <source>
        <dbReference type="EMBL" id="MCT7377310.1"/>
    </source>
</evidence>
<dbReference type="EMBL" id="JAOCZP010000007">
    <property type="protein sequence ID" value="MCT7377310.1"/>
    <property type="molecule type" value="Genomic_DNA"/>
</dbReference>
<proteinExistence type="predicted"/>
<reference evidence="1 2" key="1">
    <citation type="submission" date="2022-09" db="EMBL/GenBank/DDBJ databases">
        <title>Chelativorans salina sp. nov., a novel slightly halophilic bacterium isolated from a saline lake sediment enrichment.</title>
        <authorList>
            <person name="Gao L."/>
            <person name="Fang B.-Z."/>
            <person name="Li W.-J."/>
        </authorList>
    </citation>
    <scope>NUCLEOTIDE SEQUENCE [LARGE SCALE GENOMIC DNA]</scope>
    <source>
        <strain evidence="1 2">EGI FJ00035</strain>
    </source>
</reference>
<evidence type="ECO:0000313" key="2">
    <source>
        <dbReference type="Proteomes" id="UP001320831"/>
    </source>
</evidence>
<protein>
    <submittedName>
        <fullName evidence="1">Uncharacterized protein</fullName>
    </submittedName>
</protein>
<sequence length="61" mass="6964">MNKKFTKRPEAPDLWEIYDVETGQIVTLDGFPLDSLASYEADELVKLLFMGEIFPDPWEGG</sequence>
<organism evidence="1 2">
    <name type="scientific">Chelativorans salis</name>
    <dbReference type="NCBI Taxonomy" id="2978478"/>
    <lineage>
        <taxon>Bacteria</taxon>
        <taxon>Pseudomonadati</taxon>
        <taxon>Pseudomonadota</taxon>
        <taxon>Alphaproteobacteria</taxon>
        <taxon>Hyphomicrobiales</taxon>
        <taxon>Phyllobacteriaceae</taxon>
        <taxon>Chelativorans</taxon>
    </lineage>
</organism>
<keyword evidence="2" id="KW-1185">Reference proteome</keyword>
<dbReference type="RefSeq" id="WP_260905767.1">
    <property type="nucleotide sequence ID" value="NZ_JAOCZP010000007.1"/>
</dbReference>